<keyword evidence="10" id="KW-1185">Reference proteome</keyword>
<evidence type="ECO:0000256" key="1">
    <source>
        <dbReference type="ARBA" id="ARBA00004651"/>
    </source>
</evidence>
<dbReference type="OrthoDB" id="7028171at2"/>
<dbReference type="RefSeq" id="WP_099307390.1">
    <property type="nucleotide sequence ID" value="NZ_PDVP01000010.1"/>
</dbReference>
<feature type="transmembrane region" description="Helical" evidence="8">
    <location>
        <begin position="77"/>
        <end position="96"/>
    </location>
</feature>
<reference evidence="9 10" key="1">
    <citation type="submission" date="2017-10" db="EMBL/GenBank/DDBJ databases">
        <title>Sedimentibacterium mangrovi gen. nov., sp. nov., a novel member of family Phyllobacteriacea isolated from mangrove sediment.</title>
        <authorList>
            <person name="Liao H."/>
            <person name="Tian Y."/>
        </authorList>
    </citation>
    <scope>NUCLEOTIDE SEQUENCE [LARGE SCALE GENOMIC DNA]</scope>
    <source>
        <strain evidence="9 10">X9-2-2</strain>
    </source>
</reference>
<evidence type="ECO:0000313" key="10">
    <source>
        <dbReference type="Proteomes" id="UP000221168"/>
    </source>
</evidence>
<feature type="transmembrane region" description="Helical" evidence="8">
    <location>
        <begin position="201"/>
        <end position="223"/>
    </location>
</feature>
<evidence type="ECO:0000256" key="6">
    <source>
        <dbReference type="ARBA" id="ARBA00022989"/>
    </source>
</evidence>
<evidence type="ECO:0000256" key="2">
    <source>
        <dbReference type="ARBA" id="ARBA00009142"/>
    </source>
</evidence>
<feature type="transmembrane region" description="Helical" evidence="8">
    <location>
        <begin position="230"/>
        <end position="248"/>
    </location>
</feature>
<keyword evidence="7 8" id="KW-0472">Membrane</keyword>
<feature type="transmembrane region" description="Helical" evidence="8">
    <location>
        <begin position="177"/>
        <end position="195"/>
    </location>
</feature>
<evidence type="ECO:0000313" key="9">
    <source>
        <dbReference type="EMBL" id="PHP66125.1"/>
    </source>
</evidence>
<dbReference type="EMBL" id="PDVP01000010">
    <property type="protein sequence ID" value="PHP66125.1"/>
    <property type="molecule type" value="Genomic_DNA"/>
</dbReference>
<keyword evidence="4 8" id="KW-1003">Cell membrane</keyword>
<sequence>MQGLLTDPWFYAACVPAVLLVGLSKGGLGGATALIGVPMMTLVMPPVQAAAIMLPILILMDMVSLWTWRGYRHPQTLAYMLPGAMVGIGIGWWLAAAVTTDMVKLIVGVIAAIFAGRWFWLKLRKSSAEKPPSRVRGAFWGMVSGYTSFVAHAGGPPFQMYALPLGLHPRTYTGTSVIYFAIVNAVKVLPYFMLGEFGTENLMASAVLMPFAPLATLAGAWLVKRMKPEVFYPFTYTMVAIVAIKLIHDGVLAMLS</sequence>
<feature type="transmembrane region" description="Helical" evidence="8">
    <location>
        <begin position="9"/>
        <end position="35"/>
    </location>
</feature>
<comment type="caution">
    <text evidence="9">The sequence shown here is derived from an EMBL/GenBank/DDBJ whole genome shotgun (WGS) entry which is preliminary data.</text>
</comment>
<comment type="subcellular location">
    <subcellularLocation>
        <location evidence="1 8">Cell membrane</location>
        <topology evidence="1 8">Multi-pass membrane protein</topology>
    </subcellularLocation>
</comment>
<evidence type="ECO:0000256" key="8">
    <source>
        <dbReference type="RuleBase" id="RU363041"/>
    </source>
</evidence>
<dbReference type="PANTHER" id="PTHR30269:SF37">
    <property type="entry name" value="MEMBRANE TRANSPORTER PROTEIN"/>
    <property type="match status" value="1"/>
</dbReference>
<feature type="transmembrane region" description="Helical" evidence="8">
    <location>
        <begin position="47"/>
        <end position="68"/>
    </location>
</feature>
<evidence type="ECO:0000256" key="3">
    <source>
        <dbReference type="ARBA" id="ARBA00022448"/>
    </source>
</evidence>
<keyword evidence="3" id="KW-0813">Transport</keyword>
<organism evidence="9 10">
    <name type="scientific">Zhengella mangrovi</name>
    <dbReference type="NCBI Taxonomy" id="1982044"/>
    <lineage>
        <taxon>Bacteria</taxon>
        <taxon>Pseudomonadati</taxon>
        <taxon>Pseudomonadota</taxon>
        <taxon>Alphaproteobacteria</taxon>
        <taxon>Hyphomicrobiales</taxon>
        <taxon>Notoacmeibacteraceae</taxon>
        <taxon>Zhengella</taxon>
    </lineage>
</organism>
<keyword evidence="6 8" id="KW-1133">Transmembrane helix</keyword>
<keyword evidence="5 8" id="KW-0812">Transmembrane</keyword>
<name>A0A2G1QKQ9_9HYPH</name>
<dbReference type="Proteomes" id="UP000221168">
    <property type="component" value="Unassembled WGS sequence"/>
</dbReference>
<proteinExistence type="inferred from homology"/>
<accession>A0A2G1QKQ9</accession>
<evidence type="ECO:0000256" key="7">
    <source>
        <dbReference type="ARBA" id="ARBA00023136"/>
    </source>
</evidence>
<dbReference type="Pfam" id="PF01925">
    <property type="entry name" value="TauE"/>
    <property type="match status" value="1"/>
</dbReference>
<dbReference type="AlphaFoldDB" id="A0A2G1QKQ9"/>
<gene>
    <name evidence="9" type="ORF">CSC94_16135</name>
</gene>
<dbReference type="InterPro" id="IPR052017">
    <property type="entry name" value="TSUP"/>
</dbReference>
<dbReference type="InterPro" id="IPR002781">
    <property type="entry name" value="TM_pro_TauE-like"/>
</dbReference>
<dbReference type="GO" id="GO:0005886">
    <property type="term" value="C:plasma membrane"/>
    <property type="evidence" value="ECO:0007669"/>
    <property type="project" value="UniProtKB-SubCell"/>
</dbReference>
<protein>
    <recommendedName>
        <fullName evidence="8">Probable membrane transporter protein</fullName>
    </recommendedName>
</protein>
<feature type="transmembrane region" description="Helical" evidence="8">
    <location>
        <begin position="102"/>
        <end position="120"/>
    </location>
</feature>
<comment type="similarity">
    <text evidence="2 8">Belongs to the 4-toluene sulfonate uptake permease (TSUP) (TC 2.A.102) family.</text>
</comment>
<dbReference type="PANTHER" id="PTHR30269">
    <property type="entry name" value="TRANSMEMBRANE PROTEIN YFCA"/>
    <property type="match status" value="1"/>
</dbReference>
<evidence type="ECO:0000256" key="5">
    <source>
        <dbReference type="ARBA" id="ARBA00022692"/>
    </source>
</evidence>
<evidence type="ECO:0000256" key="4">
    <source>
        <dbReference type="ARBA" id="ARBA00022475"/>
    </source>
</evidence>